<feature type="transmembrane region" description="Helical" evidence="7">
    <location>
        <begin position="223"/>
        <end position="241"/>
    </location>
</feature>
<evidence type="ECO:0000256" key="4">
    <source>
        <dbReference type="ARBA" id="ARBA00022692"/>
    </source>
</evidence>
<evidence type="ECO:0000256" key="1">
    <source>
        <dbReference type="ARBA" id="ARBA00004651"/>
    </source>
</evidence>
<evidence type="ECO:0000256" key="7">
    <source>
        <dbReference type="SAM" id="Phobius"/>
    </source>
</evidence>
<dbReference type="PANTHER" id="PTHR32322:SF18">
    <property type="entry name" value="S-ADENOSYLMETHIONINE_S-ADENOSYLHOMOCYSTEINE TRANSPORTER"/>
    <property type="match status" value="1"/>
</dbReference>
<feature type="transmembrane region" description="Helical" evidence="7">
    <location>
        <begin position="43"/>
        <end position="64"/>
    </location>
</feature>
<proteinExistence type="inferred from homology"/>
<feature type="domain" description="EamA" evidence="8">
    <location>
        <begin position="8"/>
        <end position="148"/>
    </location>
</feature>
<evidence type="ECO:0000259" key="8">
    <source>
        <dbReference type="Pfam" id="PF00892"/>
    </source>
</evidence>
<keyword evidence="6 7" id="KW-0472">Membrane</keyword>
<feature type="transmembrane region" description="Helical" evidence="7">
    <location>
        <begin position="76"/>
        <end position="97"/>
    </location>
</feature>
<feature type="domain" description="EamA" evidence="8">
    <location>
        <begin position="162"/>
        <end position="295"/>
    </location>
</feature>
<evidence type="ECO:0000256" key="2">
    <source>
        <dbReference type="ARBA" id="ARBA00007362"/>
    </source>
</evidence>
<dbReference type="EMBL" id="JBHUEH010000016">
    <property type="protein sequence ID" value="MFD1886500.1"/>
    <property type="molecule type" value="Genomic_DNA"/>
</dbReference>
<feature type="transmembrane region" description="Helical" evidence="7">
    <location>
        <begin position="253"/>
        <end position="272"/>
    </location>
</feature>
<keyword evidence="4 7" id="KW-0812">Transmembrane</keyword>
<feature type="transmembrane region" description="Helical" evidence="7">
    <location>
        <begin position="192"/>
        <end position="211"/>
    </location>
</feature>
<feature type="transmembrane region" description="Helical" evidence="7">
    <location>
        <begin position="278"/>
        <end position="296"/>
    </location>
</feature>
<dbReference type="RefSeq" id="WP_347325498.1">
    <property type="nucleotide sequence ID" value="NZ_JBCGUH010000006.1"/>
</dbReference>
<feature type="transmembrane region" description="Helical" evidence="7">
    <location>
        <begin position="162"/>
        <end position="180"/>
    </location>
</feature>
<evidence type="ECO:0000256" key="6">
    <source>
        <dbReference type="ARBA" id="ARBA00023136"/>
    </source>
</evidence>
<feature type="transmembrane region" description="Helical" evidence="7">
    <location>
        <begin position="135"/>
        <end position="156"/>
    </location>
</feature>
<organism evidence="9 10">
    <name type="scientific">Paenibacillus wenxiniae</name>
    <dbReference type="NCBI Taxonomy" id="1636843"/>
    <lineage>
        <taxon>Bacteria</taxon>
        <taxon>Bacillati</taxon>
        <taxon>Bacillota</taxon>
        <taxon>Bacilli</taxon>
        <taxon>Bacillales</taxon>
        <taxon>Paenibacillaceae</taxon>
        <taxon>Paenibacillus</taxon>
    </lineage>
</organism>
<comment type="subcellular location">
    <subcellularLocation>
        <location evidence="1">Cell membrane</location>
        <topology evidence="1">Multi-pass membrane protein</topology>
    </subcellularLocation>
</comment>
<evidence type="ECO:0000256" key="5">
    <source>
        <dbReference type="ARBA" id="ARBA00022989"/>
    </source>
</evidence>
<keyword evidence="3" id="KW-1003">Cell membrane</keyword>
<feature type="transmembrane region" description="Helical" evidence="7">
    <location>
        <begin position="103"/>
        <end position="123"/>
    </location>
</feature>
<evidence type="ECO:0000313" key="10">
    <source>
        <dbReference type="Proteomes" id="UP001597233"/>
    </source>
</evidence>
<keyword evidence="5 7" id="KW-1133">Transmembrane helix</keyword>
<keyword evidence="10" id="KW-1185">Reference proteome</keyword>
<reference evidence="10" key="1">
    <citation type="journal article" date="2019" name="Int. J. Syst. Evol. Microbiol.">
        <title>The Global Catalogue of Microorganisms (GCM) 10K type strain sequencing project: providing services to taxonomists for standard genome sequencing and annotation.</title>
        <authorList>
            <consortium name="The Broad Institute Genomics Platform"/>
            <consortium name="The Broad Institute Genome Sequencing Center for Infectious Disease"/>
            <person name="Wu L."/>
            <person name="Ma J."/>
        </authorList>
    </citation>
    <scope>NUCLEOTIDE SEQUENCE [LARGE SCALE GENOMIC DNA]</scope>
    <source>
        <strain evidence="10">CCUG 54950</strain>
    </source>
</reference>
<dbReference type="InterPro" id="IPR000620">
    <property type="entry name" value="EamA_dom"/>
</dbReference>
<dbReference type="SUPFAM" id="SSF103481">
    <property type="entry name" value="Multidrug resistance efflux transporter EmrE"/>
    <property type="match status" value="2"/>
</dbReference>
<protein>
    <submittedName>
        <fullName evidence="9">DMT family transporter</fullName>
    </submittedName>
</protein>
<evidence type="ECO:0000313" key="9">
    <source>
        <dbReference type="EMBL" id="MFD1886500.1"/>
    </source>
</evidence>
<dbReference type="InterPro" id="IPR037185">
    <property type="entry name" value="EmrE-like"/>
</dbReference>
<accession>A0ABW4RKZ7</accession>
<gene>
    <name evidence="9" type="ORF">ACFSC9_13310</name>
</gene>
<sequence length="305" mass="33374">MLRSSRHKGLALVIIGATCWGIGGTVAKKLFAQYGIDVNWLVSIRLLAAGLLLLILQLLLGRRASMMAVWKNKATIARLILFSIFGMLAVQYTYMASIQHGNAAVATLLQYLSPVMIIVYLLLRKQMALTLRDLIMVALALLGCFLLLTNGSLAGLAVPVPAIVWGILSGVTAAFYTLYAAELIRQYDSLTIVGWAMVIGGCGMSFIHPPWQVDLARMTVEVWLYMLFVIVFGTMLAFWFYVSSLHYLPAREVSLLGSLEPLAAVITTVFWLHTPFGLLQWLGTGCIVGLILLLTLQRKSAAAPA</sequence>
<name>A0ABW4RKZ7_9BACL</name>
<evidence type="ECO:0000256" key="3">
    <source>
        <dbReference type="ARBA" id="ARBA00022475"/>
    </source>
</evidence>
<dbReference type="PANTHER" id="PTHR32322">
    <property type="entry name" value="INNER MEMBRANE TRANSPORTER"/>
    <property type="match status" value="1"/>
</dbReference>
<comment type="caution">
    <text evidence="9">The sequence shown here is derived from an EMBL/GenBank/DDBJ whole genome shotgun (WGS) entry which is preliminary data.</text>
</comment>
<dbReference type="Pfam" id="PF00892">
    <property type="entry name" value="EamA"/>
    <property type="match status" value="2"/>
</dbReference>
<dbReference type="InterPro" id="IPR050638">
    <property type="entry name" value="AA-Vitamin_Transporters"/>
</dbReference>
<comment type="similarity">
    <text evidence="2">Belongs to the EamA transporter family.</text>
</comment>
<dbReference type="Proteomes" id="UP001597233">
    <property type="component" value="Unassembled WGS sequence"/>
</dbReference>